<sequence length="79" mass="8619">MANDLSAAIQRLENGDWDGAHAAVQDDPSADAAWIHAHLHRVEGDLGNAAYWYRRAGRPVESGDLDAERRAIAEALRNA</sequence>
<dbReference type="AlphaFoldDB" id="A0A7V7TY12"/>
<gene>
    <name evidence="1" type="ORF">F6X38_03130</name>
</gene>
<keyword evidence="2" id="KW-1185">Reference proteome</keyword>
<name>A0A7V7TY12_9HYPH</name>
<dbReference type="Proteomes" id="UP000432089">
    <property type="component" value="Unassembled WGS sequence"/>
</dbReference>
<accession>A0A7V7TY12</accession>
<comment type="caution">
    <text evidence="1">The sequence shown here is derived from an EMBL/GenBank/DDBJ whole genome shotgun (WGS) entry which is preliminary data.</text>
</comment>
<reference evidence="1 2" key="1">
    <citation type="submission" date="2019-09" db="EMBL/GenBank/DDBJ databases">
        <title>YIM 132180 draft genome.</title>
        <authorList>
            <person name="Zhang K."/>
        </authorList>
    </citation>
    <scope>NUCLEOTIDE SEQUENCE [LARGE SCALE GENOMIC DNA]</scope>
    <source>
        <strain evidence="1 2">YIM 132180</strain>
    </source>
</reference>
<dbReference type="RefSeq" id="WP_150968091.1">
    <property type="nucleotide sequence ID" value="NZ_VZDO01000002.1"/>
</dbReference>
<proteinExistence type="predicted"/>
<evidence type="ECO:0000313" key="1">
    <source>
        <dbReference type="EMBL" id="KAB0681831.1"/>
    </source>
</evidence>
<dbReference type="EMBL" id="VZDO01000002">
    <property type="protein sequence ID" value="KAB0681831.1"/>
    <property type="molecule type" value="Genomic_DNA"/>
</dbReference>
<protein>
    <submittedName>
        <fullName evidence="1">Uncharacterized protein</fullName>
    </submittedName>
</protein>
<evidence type="ECO:0000313" key="2">
    <source>
        <dbReference type="Proteomes" id="UP000432089"/>
    </source>
</evidence>
<organism evidence="1 2">
    <name type="scientific">Plantimonas leprariae</name>
    <dbReference type="NCBI Taxonomy" id="2615207"/>
    <lineage>
        <taxon>Bacteria</taxon>
        <taxon>Pseudomonadati</taxon>
        <taxon>Pseudomonadota</taxon>
        <taxon>Alphaproteobacteria</taxon>
        <taxon>Hyphomicrobiales</taxon>
        <taxon>Aurantimonadaceae</taxon>
        <taxon>Plantimonas</taxon>
    </lineage>
</organism>